<protein>
    <submittedName>
        <fullName evidence="2 3">Uncharacterized protein</fullName>
    </submittedName>
</protein>
<evidence type="ECO:0000313" key="2">
    <source>
        <dbReference type="EMBL" id="EEB17206.1"/>
    </source>
</evidence>
<evidence type="ECO:0000256" key="1">
    <source>
        <dbReference type="SAM" id="MobiDB-lite"/>
    </source>
</evidence>
<evidence type="ECO:0000313" key="3">
    <source>
        <dbReference type="EnsemblMetazoa" id="PHUM457120-PA"/>
    </source>
</evidence>
<dbReference type="RefSeq" id="XP_002429944.1">
    <property type="nucleotide sequence ID" value="XM_002429899.1"/>
</dbReference>
<reference evidence="3" key="3">
    <citation type="submission" date="2020-05" db="UniProtKB">
        <authorList>
            <consortium name="EnsemblMetazoa"/>
        </authorList>
    </citation>
    <scope>IDENTIFICATION</scope>
    <source>
        <strain evidence="3">USDA</strain>
    </source>
</reference>
<reference evidence="2" key="1">
    <citation type="submission" date="2007-04" db="EMBL/GenBank/DDBJ databases">
        <title>Annotation of Pediculus humanus corporis strain USDA.</title>
        <authorList>
            <person name="Kirkness E."/>
            <person name="Hannick L."/>
            <person name="Hass B."/>
            <person name="Bruggner R."/>
            <person name="Lawson D."/>
            <person name="Bidwell S."/>
            <person name="Joardar V."/>
            <person name="Caler E."/>
            <person name="Walenz B."/>
            <person name="Inman J."/>
            <person name="Schobel S."/>
            <person name="Galinsky K."/>
            <person name="Amedeo P."/>
            <person name="Strausberg R."/>
        </authorList>
    </citation>
    <scope>NUCLEOTIDE SEQUENCE</scope>
    <source>
        <strain evidence="2">USDA</strain>
    </source>
</reference>
<dbReference type="EnsemblMetazoa" id="PHUM457120-RA">
    <property type="protein sequence ID" value="PHUM457120-PA"/>
    <property type="gene ID" value="PHUM457120"/>
</dbReference>
<dbReference type="GeneID" id="8230654"/>
<dbReference type="KEGG" id="phu:Phum_PHUM457120"/>
<reference evidence="2" key="2">
    <citation type="submission" date="2007-04" db="EMBL/GenBank/DDBJ databases">
        <title>The genome of the human body louse.</title>
        <authorList>
            <consortium name="The Human Body Louse Genome Consortium"/>
            <person name="Kirkness E."/>
            <person name="Walenz B."/>
            <person name="Hass B."/>
            <person name="Bruggner R."/>
            <person name="Strausberg R."/>
        </authorList>
    </citation>
    <scope>NUCLEOTIDE SEQUENCE</scope>
    <source>
        <strain evidence="2">USDA</strain>
    </source>
</reference>
<accession>E0VV00</accession>
<dbReference type="VEuPathDB" id="VectorBase:PHUM457120"/>
<organism>
    <name type="scientific">Pediculus humanus subsp. corporis</name>
    <name type="common">Body louse</name>
    <dbReference type="NCBI Taxonomy" id="121224"/>
    <lineage>
        <taxon>Eukaryota</taxon>
        <taxon>Metazoa</taxon>
        <taxon>Ecdysozoa</taxon>
        <taxon>Arthropoda</taxon>
        <taxon>Hexapoda</taxon>
        <taxon>Insecta</taxon>
        <taxon>Pterygota</taxon>
        <taxon>Neoptera</taxon>
        <taxon>Paraneoptera</taxon>
        <taxon>Psocodea</taxon>
        <taxon>Troctomorpha</taxon>
        <taxon>Phthiraptera</taxon>
        <taxon>Anoplura</taxon>
        <taxon>Pediculidae</taxon>
        <taxon>Pediculus</taxon>
    </lineage>
</organism>
<feature type="region of interest" description="Disordered" evidence="1">
    <location>
        <begin position="174"/>
        <end position="208"/>
    </location>
</feature>
<evidence type="ECO:0000313" key="4">
    <source>
        <dbReference type="Proteomes" id="UP000009046"/>
    </source>
</evidence>
<dbReference type="EMBL" id="AAZO01005560">
    <property type="status" value="NOT_ANNOTATED_CDS"/>
    <property type="molecule type" value="Genomic_DNA"/>
</dbReference>
<gene>
    <name evidence="3" type="primary">8230654</name>
    <name evidence="2" type="ORF">Phum_PHUM457120</name>
</gene>
<name>E0VV00_PEDHC</name>
<dbReference type="HOGENOM" id="CLU_1241448_0_0_1"/>
<dbReference type="EMBL" id="DS235797">
    <property type="protein sequence ID" value="EEB17206.1"/>
    <property type="molecule type" value="Genomic_DNA"/>
</dbReference>
<sequence length="223" mass="25811">MNELFEWYESNFNQNLILPMNTYLLTPSPSDMNMMIPNNSCTNNVYLTLNPLSVEKSCLIDEEEYPSSIQSKMECFPNNEQTTDTNKEYKNYNMETFCDTDKIETINYEQKKKVGFTNGQTNENNIIQKTKTENLEMIISEPKDVENVTLQRKNSKKNVTKSFESRKLVRAESVKKPNENQISKENLTLRKSKSDAVMSTKKQNGDTPSVKIQFTKEGIKLPK</sequence>
<dbReference type="CTD" id="8230654"/>
<keyword evidence="4" id="KW-1185">Reference proteome</keyword>
<dbReference type="InParanoid" id="E0VV00"/>
<dbReference type="AlphaFoldDB" id="E0VV00"/>
<proteinExistence type="predicted"/>
<dbReference type="Proteomes" id="UP000009046">
    <property type="component" value="Unassembled WGS sequence"/>
</dbReference>